<dbReference type="Proteomes" id="UP001152561">
    <property type="component" value="Unassembled WGS sequence"/>
</dbReference>
<dbReference type="PANTHER" id="PTHR46686">
    <property type="entry name" value="GLYCOSYLTRANSFERASE"/>
    <property type="match status" value="1"/>
</dbReference>
<dbReference type="EMBL" id="JAJAGQ010000006">
    <property type="protein sequence ID" value="KAJ8560408.1"/>
    <property type="molecule type" value="Genomic_DNA"/>
</dbReference>
<dbReference type="Gene3D" id="3.40.50.2000">
    <property type="entry name" value="Glycogen Phosphorylase B"/>
    <property type="match status" value="1"/>
</dbReference>
<evidence type="ECO:0000313" key="2">
    <source>
        <dbReference type="Proteomes" id="UP001152561"/>
    </source>
</evidence>
<name>A0A9Q1MHM3_9SOLA</name>
<comment type="caution">
    <text evidence="1">The sequence shown here is derived from an EMBL/GenBank/DDBJ whole genome shotgun (WGS) entry which is preliminary data.</text>
</comment>
<reference evidence="2" key="1">
    <citation type="journal article" date="2023" name="Proc. Natl. Acad. Sci. U.S.A.">
        <title>Genomic and structural basis for evolution of tropane alkaloid biosynthesis.</title>
        <authorList>
            <person name="Wanga Y.-J."/>
            <person name="Taina T."/>
            <person name="Yua J.-Y."/>
            <person name="Lia J."/>
            <person name="Xua B."/>
            <person name="Chenc J."/>
            <person name="D'Auriad J.C."/>
            <person name="Huanga J.-P."/>
            <person name="Huanga S.-X."/>
        </authorList>
    </citation>
    <scope>NUCLEOTIDE SEQUENCE [LARGE SCALE GENOMIC DNA]</scope>
    <source>
        <strain evidence="2">cv. KIB-2019</strain>
    </source>
</reference>
<sequence>MISNLHFHISRPTAAGYLDQAVVWKQFQEENATKRPFDVIHMESVGLRYTRSKNLNNLAVSWHGIAYETIHSDIIQELLRNTTEDPASAHALTERLKKVIAEPDVSKGDDFRSKIKIAELKSLILGLAGRLVEDKGHPLMFEALQQIFKENSTFRDNVIVLVAGNGPWGARYKGLRSNNVMVLGPLEQDSIT</sequence>
<evidence type="ECO:0000313" key="1">
    <source>
        <dbReference type="EMBL" id="KAJ8560408.1"/>
    </source>
</evidence>
<keyword evidence="2" id="KW-1185">Reference proteome</keyword>
<accession>A0A9Q1MHM3</accession>
<organism evidence="1 2">
    <name type="scientific">Anisodus acutangulus</name>
    <dbReference type="NCBI Taxonomy" id="402998"/>
    <lineage>
        <taxon>Eukaryota</taxon>
        <taxon>Viridiplantae</taxon>
        <taxon>Streptophyta</taxon>
        <taxon>Embryophyta</taxon>
        <taxon>Tracheophyta</taxon>
        <taxon>Spermatophyta</taxon>
        <taxon>Magnoliopsida</taxon>
        <taxon>eudicotyledons</taxon>
        <taxon>Gunneridae</taxon>
        <taxon>Pentapetalae</taxon>
        <taxon>asterids</taxon>
        <taxon>lamiids</taxon>
        <taxon>Solanales</taxon>
        <taxon>Solanaceae</taxon>
        <taxon>Solanoideae</taxon>
        <taxon>Hyoscyameae</taxon>
        <taxon>Anisodus</taxon>
    </lineage>
</organism>
<proteinExistence type="predicted"/>
<protein>
    <submittedName>
        <fullName evidence="1">Uncharacterized protein</fullName>
    </submittedName>
</protein>
<dbReference type="OrthoDB" id="734129at2759"/>
<gene>
    <name evidence="1" type="ORF">K7X08_022268</name>
</gene>
<dbReference type="AlphaFoldDB" id="A0A9Q1MHM3"/>
<dbReference type="SUPFAM" id="SSF53756">
    <property type="entry name" value="UDP-Glycosyltransferase/glycogen phosphorylase"/>
    <property type="match status" value="1"/>
</dbReference>
<dbReference type="PANTHER" id="PTHR46686:SF4">
    <property type="entry name" value="GLYCOSYLTRANSFERASE FAMILY 4 PROTEIN"/>
    <property type="match status" value="1"/>
</dbReference>